<dbReference type="Proteomes" id="UP000236723">
    <property type="component" value="Unassembled WGS sequence"/>
</dbReference>
<dbReference type="OrthoDB" id="3478103at2"/>
<feature type="transmembrane region" description="Helical" evidence="1">
    <location>
        <begin position="87"/>
        <end position="105"/>
    </location>
</feature>
<evidence type="ECO:0000313" key="2">
    <source>
        <dbReference type="EMBL" id="SEG76823.1"/>
    </source>
</evidence>
<keyword evidence="1" id="KW-1133">Transmembrane helix</keyword>
<name>A0A1H6CVV1_9ACTN</name>
<reference evidence="3" key="1">
    <citation type="submission" date="2016-10" db="EMBL/GenBank/DDBJ databases">
        <authorList>
            <person name="Varghese N."/>
            <person name="Submissions S."/>
        </authorList>
    </citation>
    <scope>NUCLEOTIDE SEQUENCE [LARGE SCALE GENOMIC DNA]</scope>
    <source>
        <strain evidence="3">DSM 43163</strain>
    </source>
</reference>
<sequence>MTDPQNKEIPTLEDELFDLAPDGRAVGGRAEPIIRTPSSPPWELFAKLDRRDVVRGAAGFMTFTFIDFVMMYGRLTGHNRASVLPQTVTLLVLAFGLGGLLAWHVRGAWRPYGFGMMLGWVALTLLSAGWLTGVIR</sequence>
<evidence type="ECO:0000256" key="1">
    <source>
        <dbReference type="SAM" id="Phobius"/>
    </source>
</evidence>
<keyword evidence="3" id="KW-1185">Reference proteome</keyword>
<accession>A0A1H6CVV1</accession>
<keyword evidence="1" id="KW-0472">Membrane</keyword>
<protein>
    <submittedName>
        <fullName evidence="2">Uncharacterized protein</fullName>
    </submittedName>
</protein>
<feature type="transmembrane region" description="Helical" evidence="1">
    <location>
        <begin position="117"/>
        <end position="135"/>
    </location>
</feature>
<keyword evidence="1" id="KW-0812">Transmembrane</keyword>
<feature type="transmembrane region" description="Helical" evidence="1">
    <location>
        <begin position="53"/>
        <end position="75"/>
    </location>
</feature>
<evidence type="ECO:0000313" key="3">
    <source>
        <dbReference type="Proteomes" id="UP000236723"/>
    </source>
</evidence>
<dbReference type="EMBL" id="FNVO01000011">
    <property type="protein sequence ID" value="SEG76823.1"/>
    <property type="molecule type" value="Genomic_DNA"/>
</dbReference>
<proteinExistence type="predicted"/>
<organism evidence="2 3">
    <name type="scientific">Thermomonospora echinospora</name>
    <dbReference type="NCBI Taxonomy" id="1992"/>
    <lineage>
        <taxon>Bacteria</taxon>
        <taxon>Bacillati</taxon>
        <taxon>Actinomycetota</taxon>
        <taxon>Actinomycetes</taxon>
        <taxon>Streptosporangiales</taxon>
        <taxon>Thermomonosporaceae</taxon>
        <taxon>Thermomonospora</taxon>
    </lineage>
</organism>
<gene>
    <name evidence="2" type="ORF">SAMN04489712_111211</name>
</gene>
<dbReference type="RefSeq" id="WP_103940302.1">
    <property type="nucleotide sequence ID" value="NZ_FNVO01000011.1"/>
</dbReference>
<dbReference type="AlphaFoldDB" id="A0A1H6CVV1"/>